<sequence>MRLSYKDEGNQNPIVTDSNDYYPFGMSFVRNSEEDAHFGVGSYTNYKYNGKELQETGMYDYGWRMYMPDIARWNGIDQLAEKFSSNSPYNYVGNNPILIFDPDGRDWYYTNDGQYLYDKSLNRDNATQFFKDNGIEGAKYAFESNTMGYMHYAANGYIYDDSASGGGKAIESGKMQHIEEVIINHPNAIAKRNAEAARYRLRDAEAKMFGGYAYGMSVGYTYGTTGYTLSLLQNFGTGQAKLFGTALTGLAKESYGFNFQLNILSAYGTNTDGSRNTDVFGQALGHGTEVSGSYIFGGSANTSANATTGLPTTFGTRAVNISLGTSVGGGISRTYTTDLTPSLNRFLKFNWVQHKPQFD</sequence>
<protein>
    <recommendedName>
        <fullName evidence="3">RHS repeat-associated core domain-containing protein</fullName>
    </recommendedName>
</protein>
<name>A0A368N0J6_9FLAO</name>
<accession>A0A368N0J6</accession>
<dbReference type="InterPro" id="IPR050708">
    <property type="entry name" value="T6SS_VgrG/RHS"/>
</dbReference>
<dbReference type="InterPro" id="IPR022385">
    <property type="entry name" value="Rhs_assc_core"/>
</dbReference>
<dbReference type="Gene3D" id="2.180.10.10">
    <property type="entry name" value="RHS repeat-associated core"/>
    <property type="match status" value="1"/>
</dbReference>
<dbReference type="AlphaFoldDB" id="A0A368N0J6"/>
<dbReference type="OrthoDB" id="2972467at2"/>
<dbReference type="PANTHER" id="PTHR32305:SF15">
    <property type="entry name" value="PROTEIN RHSA-RELATED"/>
    <property type="match status" value="1"/>
</dbReference>
<comment type="caution">
    <text evidence="1">The sequence shown here is derived from an EMBL/GenBank/DDBJ whole genome shotgun (WGS) entry which is preliminary data.</text>
</comment>
<evidence type="ECO:0008006" key="3">
    <source>
        <dbReference type="Google" id="ProtNLM"/>
    </source>
</evidence>
<dbReference type="NCBIfam" id="TIGR03696">
    <property type="entry name" value="Rhs_assc_core"/>
    <property type="match status" value="1"/>
</dbReference>
<evidence type="ECO:0000313" key="1">
    <source>
        <dbReference type="EMBL" id="RCU43154.1"/>
    </source>
</evidence>
<reference evidence="1 2" key="1">
    <citation type="submission" date="2018-07" db="EMBL/GenBank/DDBJ databases">
        <title>Chryseobacterium lacus sp. nov., isolated from lake water.</title>
        <authorList>
            <person name="Li C.-M."/>
        </authorList>
    </citation>
    <scope>NUCLEOTIDE SEQUENCE [LARGE SCALE GENOMIC DNA]</scope>
    <source>
        <strain evidence="1 2">YLOS41</strain>
    </source>
</reference>
<organism evidence="1 2">
    <name type="scientific">Chryseobacterium lacus</name>
    <dbReference type="NCBI Taxonomy" id="2058346"/>
    <lineage>
        <taxon>Bacteria</taxon>
        <taxon>Pseudomonadati</taxon>
        <taxon>Bacteroidota</taxon>
        <taxon>Flavobacteriia</taxon>
        <taxon>Flavobacteriales</taxon>
        <taxon>Weeksellaceae</taxon>
        <taxon>Chryseobacterium group</taxon>
        <taxon>Chryseobacterium</taxon>
    </lineage>
</organism>
<dbReference type="RefSeq" id="WP_114303741.1">
    <property type="nucleotide sequence ID" value="NZ_QPIE01000004.1"/>
</dbReference>
<dbReference type="PANTHER" id="PTHR32305">
    <property type="match status" value="1"/>
</dbReference>
<proteinExistence type="predicted"/>
<keyword evidence="2" id="KW-1185">Reference proteome</keyword>
<dbReference type="Proteomes" id="UP000252172">
    <property type="component" value="Unassembled WGS sequence"/>
</dbReference>
<dbReference type="EMBL" id="QPIE01000004">
    <property type="protein sequence ID" value="RCU43154.1"/>
    <property type="molecule type" value="Genomic_DNA"/>
</dbReference>
<gene>
    <name evidence="1" type="ORF">DQ356_06915</name>
</gene>
<evidence type="ECO:0000313" key="2">
    <source>
        <dbReference type="Proteomes" id="UP000252172"/>
    </source>
</evidence>